<name>A0A6A1UQM7_9ROSI</name>
<organism evidence="1 2">
    <name type="scientific">Morella rubra</name>
    <name type="common">Chinese bayberry</name>
    <dbReference type="NCBI Taxonomy" id="262757"/>
    <lineage>
        <taxon>Eukaryota</taxon>
        <taxon>Viridiplantae</taxon>
        <taxon>Streptophyta</taxon>
        <taxon>Embryophyta</taxon>
        <taxon>Tracheophyta</taxon>
        <taxon>Spermatophyta</taxon>
        <taxon>Magnoliopsida</taxon>
        <taxon>eudicotyledons</taxon>
        <taxon>Gunneridae</taxon>
        <taxon>Pentapetalae</taxon>
        <taxon>rosids</taxon>
        <taxon>fabids</taxon>
        <taxon>Fagales</taxon>
        <taxon>Myricaceae</taxon>
        <taxon>Morella</taxon>
    </lineage>
</organism>
<dbReference type="EMBL" id="RXIC02000026">
    <property type="protein sequence ID" value="KAB1202649.1"/>
    <property type="molecule type" value="Genomic_DNA"/>
</dbReference>
<accession>A0A6A1UQM7</accession>
<gene>
    <name evidence="1" type="ORF">CJ030_MR8G020269</name>
</gene>
<evidence type="ECO:0000313" key="2">
    <source>
        <dbReference type="Proteomes" id="UP000516437"/>
    </source>
</evidence>
<dbReference type="Proteomes" id="UP000516437">
    <property type="component" value="Chromosome 8"/>
</dbReference>
<keyword evidence="2" id="KW-1185">Reference proteome</keyword>
<sequence>MGPWPLSTAAFHGLPIHHWVKFLLNPSNLPQEVQDEWHLMMLAVTITLDTIWSTRNRILDEHVEFDLMELQRSIQRRYYAHCEAWNPQVQLALISWVTLREDALKINYDAAVRDPWICVAAVRRNWKGEVLKIAIRKFRGGESPDRRGKGCTIGMYFG</sequence>
<comment type="caution">
    <text evidence="1">The sequence shown here is derived from an EMBL/GenBank/DDBJ whole genome shotgun (WGS) entry which is preliminary data.</text>
</comment>
<dbReference type="AlphaFoldDB" id="A0A6A1UQM7"/>
<protein>
    <submittedName>
        <fullName evidence="1">Uncharacterized protein</fullName>
    </submittedName>
</protein>
<proteinExistence type="predicted"/>
<evidence type="ECO:0000313" key="1">
    <source>
        <dbReference type="EMBL" id="KAB1202649.1"/>
    </source>
</evidence>
<reference evidence="1 2" key="1">
    <citation type="journal article" date="2019" name="Plant Biotechnol. J.">
        <title>The red bayberry genome and genetic basis of sex determination.</title>
        <authorList>
            <person name="Jia H.M."/>
            <person name="Jia H.J."/>
            <person name="Cai Q.L."/>
            <person name="Wang Y."/>
            <person name="Zhao H.B."/>
            <person name="Yang W.F."/>
            <person name="Wang G.Y."/>
            <person name="Li Y.H."/>
            <person name="Zhan D.L."/>
            <person name="Shen Y.T."/>
            <person name="Niu Q.F."/>
            <person name="Chang L."/>
            <person name="Qiu J."/>
            <person name="Zhao L."/>
            <person name="Xie H.B."/>
            <person name="Fu W.Y."/>
            <person name="Jin J."/>
            <person name="Li X.W."/>
            <person name="Jiao Y."/>
            <person name="Zhou C.C."/>
            <person name="Tu T."/>
            <person name="Chai C.Y."/>
            <person name="Gao J.L."/>
            <person name="Fan L.J."/>
            <person name="van de Weg E."/>
            <person name="Wang J.Y."/>
            <person name="Gao Z.S."/>
        </authorList>
    </citation>
    <scope>NUCLEOTIDE SEQUENCE [LARGE SCALE GENOMIC DNA]</scope>
    <source>
        <tissue evidence="1">Leaves</tissue>
    </source>
</reference>